<dbReference type="InterPro" id="IPR020846">
    <property type="entry name" value="MFS_dom"/>
</dbReference>
<evidence type="ECO:0000256" key="7">
    <source>
        <dbReference type="SAM" id="MobiDB-lite"/>
    </source>
</evidence>
<dbReference type="Proteomes" id="UP000192578">
    <property type="component" value="Unassembled WGS sequence"/>
</dbReference>
<reference evidence="11" key="1">
    <citation type="submission" date="2017-01" db="EMBL/GenBank/DDBJ databases">
        <title>Comparative genomics of anhydrobiosis in the tardigrade Hypsibius dujardini.</title>
        <authorList>
            <person name="Yoshida Y."/>
            <person name="Koutsovoulos G."/>
            <person name="Laetsch D."/>
            <person name="Stevens L."/>
            <person name="Kumar S."/>
            <person name="Horikawa D."/>
            <person name="Ishino K."/>
            <person name="Komine S."/>
            <person name="Tomita M."/>
            <person name="Blaxter M."/>
            <person name="Arakawa K."/>
        </authorList>
    </citation>
    <scope>NUCLEOTIDE SEQUENCE [LARGE SCALE GENOMIC DNA]</scope>
    <source>
        <strain evidence="11">Z151</strain>
    </source>
</reference>
<dbReference type="AlphaFoldDB" id="A0A1W0XB57"/>
<dbReference type="InterPro" id="IPR050382">
    <property type="entry name" value="MFS_Na/Anion_cotransporter"/>
</dbReference>
<dbReference type="OrthoDB" id="2985014at2759"/>
<gene>
    <name evidence="10" type="ORF">BV898_01602</name>
</gene>
<feature type="transmembrane region" description="Helical" evidence="8">
    <location>
        <begin position="43"/>
        <end position="70"/>
    </location>
</feature>
<keyword evidence="11" id="KW-1185">Reference proteome</keyword>
<evidence type="ECO:0000313" key="10">
    <source>
        <dbReference type="EMBL" id="OQV24542.1"/>
    </source>
</evidence>
<comment type="caution">
    <text evidence="10">The sequence shown here is derived from an EMBL/GenBank/DDBJ whole genome shotgun (WGS) entry which is preliminary data.</text>
</comment>
<dbReference type="FunFam" id="1.20.1250.20:FF:000003">
    <property type="entry name" value="Solute carrier family 17 member 3"/>
    <property type="match status" value="1"/>
</dbReference>
<dbReference type="PROSITE" id="PS50850">
    <property type="entry name" value="MFS"/>
    <property type="match status" value="1"/>
</dbReference>
<feature type="transmembrane region" description="Helical" evidence="8">
    <location>
        <begin position="187"/>
        <end position="207"/>
    </location>
</feature>
<protein>
    <submittedName>
        <fullName evidence="10">Sialin</fullName>
    </submittedName>
</protein>
<evidence type="ECO:0000313" key="11">
    <source>
        <dbReference type="Proteomes" id="UP000192578"/>
    </source>
</evidence>
<feature type="transmembrane region" description="Helical" evidence="8">
    <location>
        <begin position="163"/>
        <end position="181"/>
    </location>
</feature>
<feature type="domain" description="Major facilitator superfamily (MFS) profile" evidence="9">
    <location>
        <begin position="60"/>
        <end position="515"/>
    </location>
</feature>
<evidence type="ECO:0000256" key="3">
    <source>
        <dbReference type="ARBA" id="ARBA00022692"/>
    </source>
</evidence>
<feature type="transmembrane region" description="Helical" evidence="8">
    <location>
        <begin position="354"/>
        <end position="378"/>
    </location>
</feature>
<feature type="transmembrane region" description="Helical" evidence="8">
    <location>
        <begin position="491"/>
        <end position="510"/>
    </location>
</feature>
<evidence type="ECO:0000259" key="9">
    <source>
        <dbReference type="PROSITE" id="PS50850"/>
    </source>
</evidence>
<dbReference type="PANTHER" id="PTHR11662:SF399">
    <property type="entry name" value="FI19708P1-RELATED"/>
    <property type="match status" value="1"/>
</dbReference>
<evidence type="ECO:0000256" key="2">
    <source>
        <dbReference type="ARBA" id="ARBA00022448"/>
    </source>
</evidence>
<keyword evidence="5 8" id="KW-1133">Transmembrane helix</keyword>
<keyword evidence="4" id="KW-0769">Symport</keyword>
<accession>A0A1W0XB57</accession>
<comment type="subcellular location">
    <subcellularLocation>
        <location evidence="1">Membrane</location>
        <topology evidence="1">Multi-pass membrane protein</topology>
    </subcellularLocation>
</comment>
<name>A0A1W0XB57_HYPEX</name>
<feature type="transmembrane region" description="Helical" evidence="8">
    <location>
        <begin position="256"/>
        <end position="274"/>
    </location>
</feature>
<sequence length="534" mass="58038">MGTTTFEISESVDGAIHEPSASSRQGKIRNQWLFGLGVGKRHWMTLLLCIGIFNIYTLRICLSIAIVAMVEPTARPAATNSSSTNWTSSLNGTTEPPGTSPLRQDICPAPEGLNAVQAPAQTNSPRFAWDSQVQGTILGSYFYGYIAGQIPGGWLSRRFGGKLPFGLGILIAGILTALSPVAATYHYGALVALRIVEGLATAVCYPAMHHLLARWSPSRERTRMSSLVNCGSTIGNVIVFAVSGFIGDYLGWESIFYVYSGITGLWFVFFQLFVHNTPAEHPSITDAEMILITGSTKRVRRGDARPMVSVPWRRILTALPVWAIFLSHFGHTWGTYTLQTNLPNYMRNILNFQLSANGIFSALPYLAQWVFGLSSAYASDYLRHRNLMSTTNVRKMFNTLANVIPTAALIAVGYVDCDWATAVTLLTIGNGFAGLTQSSFIVNGLDLSLVYASTIFSVSNTFANVPGIVSPYTVGLITAGPDGQTIANWRIIFYLSGGIRMFTAILYAIFASGDVQPWNYPDGEGETVAVNQGK</sequence>
<evidence type="ECO:0000256" key="6">
    <source>
        <dbReference type="ARBA" id="ARBA00023136"/>
    </source>
</evidence>
<proteinExistence type="predicted"/>
<dbReference type="EMBL" id="MTYJ01000006">
    <property type="protein sequence ID" value="OQV24542.1"/>
    <property type="molecule type" value="Genomic_DNA"/>
</dbReference>
<keyword evidence="2" id="KW-0813">Transport</keyword>
<evidence type="ECO:0000256" key="8">
    <source>
        <dbReference type="SAM" id="Phobius"/>
    </source>
</evidence>
<feature type="transmembrane region" description="Helical" evidence="8">
    <location>
        <begin position="315"/>
        <end position="334"/>
    </location>
</feature>
<dbReference type="GO" id="GO:0006820">
    <property type="term" value="P:monoatomic anion transport"/>
    <property type="evidence" value="ECO:0007669"/>
    <property type="project" value="TreeGrafter"/>
</dbReference>
<dbReference type="InterPro" id="IPR011701">
    <property type="entry name" value="MFS"/>
</dbReference>
<evidence type="ECO:0000256" key="4">
    <source>
        <dbReference type="ARBA" id="ARBA00022847"/>
    </source>
</evidence>
<keyword evidence="6 8" id="KW-0472">Membrane</keyword>
<dbReference type="GO" id="GO:0015293">
    <property type="term" value="F:symporter activity"/>
    <property type="evidence" value="ECO:0007669"/>
    <property type="project" value="UniProtKB-KW"/>
</dbReference>
<dbReference type="PANTHER" id="PTHR11662">
    <property type="entry name" value="SOLUTE CARRIER FAMILY 17"/>
    <property type="match status" value="1"/>
</dbReference>
<dbReference type="CDD" id="cd17318">
    <property type="entry name" value="MFS_SLC17"/>
    <property type="match status" value="1"/>
</dbReference>
<dbReference type="Gene3D" id="1.20.1250.20">
    <property type="entry name" value="MFS general substrate transporter like domains"/>
    <property type="match status" value="2"/>
</dbReference>
<feature type="transmembrane region" description="Helical" evidence="8">
    <location>
        <begin position="227"/>
        <end position="250"/>
    </location>
</feature>
<dbReference type="InterPro" id="IPR036259">
    <property type="entry name" value="MFS_trans_sf"/>
</dbReference>
<dbReference type="Pfam" id="PF07690">
    <property type="entry name" value="MFS_1"/>
    <property type="match status" value="1"/>
</dbReference>
<dbReference type="GO" id="GO:0016020">
    <property type="term" value="C:membrane"/>
    <property type="evidence" value="ECO:0007669"/>
    <property type="project" value="UniProtKB-SubCell"/>
</dbReference>
<evidence type="ECO:0000256" key="5">
    <source>
        <dbReference type="ARBA" id="ARBA00022989"/>
    </source>
</evidence>
<evidence type="ECO:0000256" key="1">
    <source>
        <dbReference type="ARBA" id="ARBA00004141"/>
    </source>
</evidence>
<dbReference type="SUPFAM" id="SSF103473">
    <property type="entry name" value="MFS general substrate transporter"/>
    <property type="match status" value="1"/>
</dbReference>
<organism evidence="10 11">
    <name type="scientific">Hypsibius exemplaris</name>
    <name type="common">Freshwater tardigrade</name>
    <dbReference type="NCBI Taxonomy" id="2072580"/>
    <lineage>
        <taxon>Eukaryota</taxon>
        <taxon>Metazoa</taxon>
        <taxon>Ecdysozoa</taxon>
        <taxon>Tardigrada</taxon>
        <taxon>Eutardigrada</taxon>
        <taxon>Parachela</taxon>
        <taxon>Hypsibioidea</taxon>
        <taxon>Hypsibiidae</taxon>
        <taxon>Hypsibius</taxon>
    </lineage>
</organism>
<feature type="compositionally biased region" description="Low complexity" evidence="7">
    <location>
        <begin position="79"/>
        <end position="94"/>
    </location>
</feature>
<feature type="region of interest" description="Disordered" evidence="7">
    <location>
        <begin position="77"/>
        <end position="101"/>
    </location>
</feature>
<keyword evidence="3 8" id="KW-0812">Transmembrane</keyword>